<reference evidence="1 2" key="1">
    <citation type="submission" date="2021-06" db="EMBL/GenBank/DDBJ databases">
        <title>Caerostris extrusa draft genome.</title>
        <authorList>
            <person name="Kono N."/>
            <person name="Arakawa K."/>
        </authorList>
    </citation>
    <scope>NUCLEOTIDE SEQUENCE [LARGE SCALE GENOMIC DNA]</scope>
</reference>
<accession>A0AAV4WCV8</accession>
<dbReference type="AlphaFoldDB" id="A0AAV4WCV8"/>
<keyword evidence="2" id="KW-1185">Reference proteome</keyword>
<comment type="caution">
    <text evidence="1">The sequence shown here is derived from an EMBL/GenBank/DDBJ whole genome shotgun (WGS) entry which is preliminary data.</text>
</comment>
<name>A0AAV4WCV8_CAEEX</name>
<sequence length="98" mass="11538">MRYGHELTVLHRLCGTTKLVDDGHKKLTCGICPLRQDPHERLQDHDRCQPNHHHLILPVIVAGSPDHHLLLLSRRDANEPEQRRRFPTLFTRRLQGYR</sequence>
<proteinExistence type="predicted"/>
<evidence type="ECO:0000313" key="1">
    <source>
        <dbReference type="EMBL" id="GIY80168.1"/>
    </source>
</evidence>
<gene>
    <name evidence="1" type="ORF">CEXT_397051</name>
</gene>
<dbReference type="Proteomes" id="UP001054945">
    <property type="component" value="Unassembled WGS sequence"/>
</dbReference>
<protein>
    <submittedName>
        <fullName evidence="1">Uncharacterized protein</fullName>
    </submittedName>
</protein>
<dbReference type="EMBL" id="BPLR01015976">
    <property type="protein sequence ID" value="GIY80168.1"/>
    <property type="molecule type" value="Genomic_DNA"/>
</dbReference>
<evidence type="ECO:0000313" key="2">
    <source>
        <dbReference type="Proteomes" id="UP001054945"/>
    </source>
</evidence>
<organism evidence="1 2">
    <name type="scientific">Caerostris extrusa</name>
    <name type="common">Bark spider</name>
    <name type="synonym">Caerostris bankana</name>
    <dbReference type="NCBI Taxonomy" id="172846"/>
    <lineage>
        <taxon>Eukaryota</taxon>
        <taxon>Metazoa</taxon>
        <taxon>Ecdysozoa</taxon>
        <taxon>Arthropoda</taxon>
        <taxon>Chelicerata</taxon>
        <taxon>Arachnida</taxon>
        <taxon>Araneae</taxon>
        <taxon>Araneomorphae</taxon>
        <taxon>Entelegynae</taxon>
        <taxon>Araneoidea</taxon>
        <taxon>Araneidae</taxon>
        <taxon>Caerostris</taxon>
    </lineage>
</organism>